<dbReference type="EMBL" id="FNDN01000014">
    <property type="protein sequence ID" value="SDI99950.1"/>
    <property type="molecule type" value="Genomic_DNA"/>
</dbReference>
<dbReference type="Gene3D" id="3.40.50.1820">
    <property type="entry name" value="alpha/beta hydrolase"/>
    <property type="match status" value="1"/>
</dbReference>
<reference evidence="1 2" key="1">
    <citation type="submission" date="2016-10" db="EMBL/GenBank/DDBJ databases">
        <authorList>
            <person name="de Groot N.N."/>
        </authorList>
    </citation>
    <scope>NUCLEOTIDE SEQUENCE [LARGE SCALE GENOMIC DNA]</scope>
    <source>
        <strain evidence="1 2">DSM 44892</strain>
    </source>
</reference>
<evidence type="ECO:0008006" key="3">
    <source>
        <dbReference type="Google" id="ProtNLM"/>
    </source>
</evidence>
<dbReference type="RefSeq" id="WP_072739559.1">
    <property type="nucleotide sequence ID" value="NZ_CP048813.1"/>
</dbReference>
<dbReference type="AlphaFoldDB" id="A0A1G8Q766"/>
<accession>A0A1G8Q766</accession>
<dbReference type="Proteomes" id="UP000183263">
    <property type="component" value="Unassembled WGS sequence"/>
</dbReference>
<name>A0A1G8Q766_9NOCA</name>
<gene>
    <name evidence="1" type="ORF">SAMN05444695_11477</name>
</gene>
<evidence type="ECO:0000313" key="1">
    <source>
        <dbReference type="EMBL" id="SDI99950.1"/>
    </source>
</evidence>
<evidence type="ECO:0000313" key="2">
    <source>
        <dbReference type="Proteomes" id="UP000183263"/>
    </source>
</evidence>
<organism evidence="1 2">
    <name type="scientific">Rhodococcus triatomae</name>
    <dbReference type="NCBI Taxonomy" id="300028"/>
    <lineage>
        <taxon>Bacteria</taxon>
        <taxon>Bacillati</taxon>
        <taxon>Actinomycetota</taxon>
        <taxon>Actinomycetes</taxon>
        <taxon>Mycobacteriales</taxon>
        <taxon>Nocardiaceae</taxon>
        <taxon>Rhodococcus</taxon>
    </lineage>
</organism>
<dbReference type="SUPFAM" id="SSF53474">
    <property type="entry name" value="alpha/beta-Hydrolases"/>
    <property type="match status" value="1"/>
</dbReference>
<protein>
    <recommendedName>
        <fullName evidence="3">Alpha/beta hydrolase</fullName>
    </recommendedName>
</protein>
<dbReference type="InterPro" id="IPR029058">
    <property type="entry name" value="AB_hydrolase_fold"/>
</dbReference>
<proteinExistence type="predicted"/>
<dbReference type="OrthoDB" id="4743826at2"/>
<keyword evidence="2" id="KW-1185">Reference proteome</keyword>
<sequence length="186" mass="19737">MEITQIAVGDSTCPVRLDGPDSRHVVLLLPSAGDDPGVFDAVCERLHSSDLRTVVPESVTGLSEESVLALLDELKVAWVNLVGTGEGADLAWLLAARRFGRFASLVVADRPHPAVPGADGVARVPDCPAVEVPTTVVFGRAADDDGGTARRVYSDYRAVHLDDVADIPRDAAAEFATEIVLRTSPW</sequence>